<keyword evidence="6 8" id="KW-0472">Membrane</keyword>
<feature type="transmembrane region" description="Helical" evidence="8">
    <location>
        <begin position="1761"/>
        <end position="1781"/>
    </location>
</feature>
<dbReference type="Gene3D" id="1.20.1250.20">
    <property type="entry name" value="MFS general substrate transporter like domains"/>
    <property type="match status" value="1"/>
</dbReference>
<feature type="region of interest" description="Disordered" evidence="7">
    <location>
        <begin position="1212"/>
        <end position="1379"/>
    </location>
</feature>
<feature type="region of interest" description="Disordered" evidence="7">
    <location>
        <begin position="948"/>
        <end position="1198"/>
    </location>
</feature>
<dbReference type="EMBL" id="CAJVRM010000077">
    <property type="protein sequence ID" value="CAG8973674.1"/>
    <property type="molecule type" value="Genomic_DNA"/>
</dbReference>
<feature type="compositionally biased region" description="Gly residues" evidence="7">
    <location>
        <begin position="1309"/>
        <end position="1331"/>
    </location>
</feature>
<feature type="transmembrane region" description="Helical" evidence="8">
    <location>
        <begin position="1596"/>
        <end position="1616"/>
    </location>
</feature>
<organism evidence="9 10">
    <name type="scientific">Hymenoscyphus albidus</name>
    <dbReference type="NCBI Taxonomy" id="595503"/>
    <lineage>
        <taxon>Eukaryota</taxon>
        <taxon>Fungi</taxon>
        <taxon>Dikarya</taxon>
        <taxon>Ascomycota</taxon>
        <taxon>Pezizomycotina</taxon>
        <taxon>Leotiomycetes</taxon>
        <taxon>Helotiales</taxon>
        <taxon>Helotiaceae</taxon>
        <taxon>Hymenoscyphus</taxon>
    </lineage>
</organism>
<feature type="transmembrane region" description="Helical" evidence="8">
    <location>
        <begin position="1411"/>
        <end position="1432"/>
    </location>
</feature>
<keyword evidence="5 8" id="KW-1133">Transmembrane helix</keyword>
<feature type="compositionally biased region" description="Polar residues" evidence="7">
    <location>
        <begin position="1218"/>
        <end position="1227"/>
    </location>
</feature>
<feature type="compositionally biased region" description="Basic and acidic residues" evidence="7">
    <location>
        <begin position="271"/>
        <end position="287"/>
    </location>
</feature>
<feature type="compositionally biased region" description="Basic and acidic residues" evidence="7">
    <location>
        <begin position="806"/>
        <end position="817"/>
    </location>
</feature>
<evidence type="ECO:0000256" key="5">
    <source>
        <dbReference type="ARBA" id="ARBA00022989"/>
    </source>
</evidence>
<feature type="transmembrane region" description="Helical" evidence="8">
    <location>
        <begin position="1855"/>
        <end position="1877"/>
    </location>
</feature>
<feature type="compositionally biased region" description="Basic and acidic residues" evidence="7">
    <location>
        <begin position="1262"/>
        <end position="1303"/>
    </location>
</feature>
<evidence type="ECO:0000256" key="2">
    <source>
        <dbReference type="ARBA" id="ARBA00022448"/>
    </source>
</evidence>
<feature type="compositionally biased region" description="Polar residues" evidence="7">
    <location>
        <begin position="671"/>
        <end position="688"/>
    </location>
</feature>
<sequence length="2083" mass="229822">MIEPLEGTVDSPRSRRPGSAVNDSSMSAPSHRRVDEDILQRIRSLLLARNVNNPPRTPYPSDEKPVANFSEDGTSSPKRNFNTAIKPSARRGKRLSLPESASGLSRSPSMVIDNAQKTTSPPPELFMFPPPNLRSSSSAHDLRTSPDTPDVSNLTDGPSSTPGKKKARLKLVLQDIPKNKDTQLASCVEIGRGKIPKNDTALHKDELSCCAPCENPEEQPSKYIIRDAQWPKTIEAEPSDLACFLAGCSPGQLQCSKHPNRRAQSTSLIDARTRPQDMEAIGKKPQSDFEELLGNAKMDRINKTTTTDGNQSSVKSESAGSVTSKDAYPHAVQSLRMASRKSIAMPFSSAIFTNFSLPGPRTKRSSPSPGLARIETQIGPDETVPLIKPVELKPLGLSEVSRKEPKSEFRSPPPVIRTKQSDGSMRSGKSGKRHALLRSSGSDGDPLETGLPVPPVLSTIKSFGIEIEVVPVDQVEVFEKMVSPAEKGPAPYRDLGPEINNTIRDTQSSPVAGHLANLQKTIDLVDNVRERVQDVQQYIPDDDVNKKIEQSLDCPVKSPRINPVDAAYWGFVPTVKDKVESAVQSAVRNAVQEVVVPKGAQKKEASEVYRLLVADSLGNAARNADEFLKRPSLWNDIDSPQKPEKSFQPDIGMETIPLNLDQIVSPENHKQGSVKTQGKTQAAVNNSIPERFSSKNKVLASKEGALNSAHKLPTKEKDLDLQKPPNEQLVPRRQLNTLRATSSADSLRPNAPSKFVFDDRSSVTNISPEKKLARRNTIYWLRDLITSNGPGPYEPQLTALPPRVKRGNDNSRTRDRSQTAPSQQGTELYMGADMEARRTEEDSADQVSGMKVGRTLVHDQFARTIDDLELLLGEALLVAQQAADNKDPNYMPAILGDANRILKDSRNRLSESAAYYQRRQIMRSRRTGTYSDEPSSIASIHESLRGYGDSTEFSDDDKLDQNDPYAYRNANNGNTAIPPKNPQRKQPKDRISTPYRGRSQALSGDSDTAEAPLIQSADRDLDYIKAADPRSLPAEVDFAKPPRKYTEPPDDSSPPEALGELIRDGPPPKFYNPDPFKAPTSSGTGRRVSEKSPRRLSPVKQRIQQPVPIIITDDRGKIPVPRGDSVTQRCASGGHSEEEHDAVKAKLLAKGVPGKRERPPIHNRESSKALRKQAEEASQDAEENFKLNRGNTYDWQDIDDDYNEKCTIEKTKAIAKPLSTNGPSIPCSSSTGGASDSSGALDFGIGFVHAGQPGNQPRRNPRYIDTRGDRSQEQDNNRRYDPRTANDNEDYPDKGSKENRGYDSRNPNGNGGGNDGGGGGNGGYNGKGYVGGDDPSKDPNSGGYELRDDPPQDLPETQKPRRRKHNNNEEYDLSRKNHLSLREDQHKGFSFARSHKKPAIARDWKPVRKRFVATVACISTALVGILVGIYAGEVPAIQYYIVDFHHYSLLGNVFFYLGLSIPTFFFWPLPLLHGRKPYILGSMALAMPLLFPQAVAVGSIRSPYVRYWRIGLIFPRALMGFCLGFANMNFKATLTDLFGASLQCENPHQEVVDENDVRRHGGGMGIWLGLWTWSAMGSIGVGFMIGAMIINHLPPAWGFYTSIFIIAGVLFLNIITPEVRRSAFRRSVAEVKSGETVSRRLARGEVKMHMVKTGPKWWGEEMHYGYMLSLRMLTQPGFMVMAVYVAWMYAQIVLIIVLLGSLTSKYYKFTSPFVGLSVMSVPLGAMVAIPFQHASLFSRSHSKGPDDDDTRKKKMSWSSHMLRRAIFVLVLPFAGLGYTLSSTGPPVHFLVPILFAALIGFLSNLALAECHGILMETFDTSDLQPGMAGRARGSAGDKVKGKRTNYSSFPRVQSAFAITQALGYCLAAIAVGVGGSAERHLGQQSATGVMAGILLILSILLLGVLVRFKDVQIIPDSKKGELSQWKNARRTSAFMRAQGVEAEEPWRPIIIGNPTHHTRRMCILEMGSLTRWSEIRMKNRLVDANSMEAKHPNMVMVEEVEEFFGKKKMDPALLYQDQGNGQGDRVQKYHPQGNANDEDRLRFTGEDLGNRRNSRRELSSLAGNEGPRRRTGARASGRNQERG</sequence>
<feature type="region of interest" description="Disordered" evidence="7">
    <location>
        <begin position="1"/>
        <end position="36"/>
    </location>
</feature>
<keyword evidence="10" id="KW-1185">Reference proteome</keyword>
<feature type="region of interest" description="Disordered" evidence="7">
    <location>
        <begin position="302"/>
        <end position="325"/>
    </location>
</feature>
<evidence type="ECO:0000313" key="9">
    <source>
        <dbReference type="EMBL" id="CAG8973674.1"/>
    </source>
</evidence>
<feature type="transmembrane region" description="Helical" evidence="8">
    <location>
        <begin position="1444"/>
        <end position="1467"/>
    </location>
</feature>
<feature type="compositionally biased region" description="Low complexity" evidence="7">
    <location>
        <begin position="1228"/>
        <end position="1240"/>
    </location>
</feature>
<evidence type="ECO:0000256" key="1">
    <source>
        <dbReference type="ARBA" id="ARBA00004651"/>
    </source>
</evidence>
<proteinExistence type="predicted"/>
<feature type="transmembrane region" description="Helical" evidence="8">
    <location>
        <begin position="1677"/>
        <end position="1701"/>
    </location>
</feature>
<dbReference type="CDD" id="cd06174">
    <property type="entry name" value="MFS"/>
    <property type="match status" value="1"/>
</dbReference>
<feature type="transmembrane region" description="Helical" evidence="8">
    <location>
        <begin position="1713"/>
        <end position="1731"/>
    </location>
</feature>
<protein>
    <submittedName>
        <fullName evidence="9">Uncharacterized protein</fullName>
    </submittedName>
</protein>
<feature type="compositionally biased region" description="Polar residues" evidence="7">
    <location>
        <begin position="303"/>
        <end position="324"/>
    </location>
</feature>
<feature type="compositionally biased region" description="Polar residues" evidence="7">
    <location>
        <begin position="255"/>
        <end position="268"/>
    </location>
</feature>
<keyword evidence="4 8" id="KW-0812">Transmembrane</keyword>
<feature type="compositionally biased region" description="Basic and acidic residues" evidence="7">
    <location>
        <begin position="1135"/>
        <end position="1144"/>
    </location>
</feature>
<feature type="region of interest" description="Disordered" evidence="7">
    <location>
        <begin position="2014"/>
        <end position="2083"/>
    </location>
</feature>
<accession>A0A9N9LJV4</accession>
<feature type="compositionally biased region" description="Basic and acidic residues" evidence="7">
    <location>
        <begin position="1037"/>
        <end position="1047"/>
    </location>
</feature>
<dbReference type="PANTHER" id="PTHR23502:SF186">
    <property type="entry name" value="MAJOR FACILITATOR SUPERFAMILY (MFS) PROFILE DOMAIN-CONTAINING PROTEIN"/>
    <property type="match status" value="1"/>
</dbReference>
<dbReference type="SUPFAM" id="SSF103473">
    <property type="entry name" value="MFS general substrate transporter"/>
    <property type="match status" value="1"/>
</dbReference>
<feature type="region of interest" description="Disordered" evidence="7">
    <location>
        <begin position="398"/>
        <end position="450"/>
    </location>
</feature>
<feature type="compositionally biased region" description="Basic and acidic residues" evidence="7">
    <location>
        <begin position="2037"/>
        <end position="2058"/>
    </location>
</feature>
<feature type="compositionally biased region" description="Basic and acidic residues" evidence="7">
    <location>
        <begin position="1154"/>
        <end position="1175"/>
    </location>
</feature>
<feature type="compositionally biased region" description="Polar residues" evidence="7">
    <location>
        <begin position="71"/>
        <end position="85"/>
    </location>
</feature>
<feature type="transmembrane region" description="Helical" evidence="8">
    <location>
        <begin position="1787"/>
        <end position="1807"/>
    </location>
</feature>
<evidence type="ECO:0000256" key="3">
    <source>
        <dbReference type="ARBA" id="ARBA00022475"/>
    </source>
</evidence>
<comment type="subcellular location">
    <subcellularLocation>
        <location evidence="1">Cell membrane</location>
        <topology evidence="1">Multi-pass membrane protein</topology>
    </subcellularLocation>
</comment>
<evidence type="ECO:0000256" key="4">
    <source>
        <dbReference type="ARBA" id="ARBA00022692"/>
    </source>
</evidence>
<keyword evidence="2" id="KW-0813">Transport</keyword>
<evidence type="ECO:0000256" key="6">
    <source>
        <dbReference type="ARBA" id="ARBA00023136"/>
    </source>
</evidence>
<dbReference type="Proteomes" id="UP000701801">
    <property type="component" value="Unassembled WGS sequence"/>
</dbReference>
<dbReference type="InterPro" id="IPR036259">
    <property type="entry name" value="MFS_trans_sf"/>
</dbReference>
<feature type="region of interest" description="Disordered" evidence="7">
    <location>
        <begin position="790"/>
        <end position="827"/>
    </location>
</feature>
<feature type="transmembrane region" description="Helical" evidence="8">
    <location>
        <begin position="1479"/>
        <end position="1500"/>
    </location>
</feature>
<feature type="compositionally biased region" description="Basic and acidic residues" evidence="7">
    <location>
        <begin position="400"/>
        <end position="409"/>
    </location>
</feature>
<comment type="caution">
    <text evidence="9">The sequence shown here is derived from an EMBL/GenBank/DDBJ whole genome shotgun (WGS) entry which is preliminary data.</text>
</comment>
<evidence type="ECO:0000256" key="8">
    <source>
        <dbReference type="SAM" id="Phobius"/>
    </source>
</evidence>
<feature type="region of interest" description="Disordered" evidence="7">
    <location>
        <begin position="668"/>
        <end position="689"/>
    </location>
</feature>
<feature type="compositionally biased region" description="Basic and acidic residues" evidence="7">
    <location>
        <begin position="1366"/>
        <end position="1379"/>
    </location>
</feature>
<feature type="transmembrane region" description="Helical" evidence="8">
    <location>
        <begin position="1889"/>
        <end position="1908"/>
    </location>
</feature>
<feature type="compositionally biased region" description="Pro residues" evidence="7">
    <location>
        <begin position="120"/>
        <end position="132"/>
    </location>
</feature>
<feature type="compositionally biased region" description="Basic and acidic residues" evidence="7">
    <location>
        <begin position="1017"/>
        <end position="1028"/>
    </location>
</feature>
<feature type="region of interest" description="Disordered" evidence="7">
    <location>
        <begin position="48"/>
        <end position="166"/>
    </location>
</feature>
<reference evidence="9" key="1">
    <citation type="submission" date="2021-07" db="EMBL/GenBank/DDBJ databases">
        <authorList>
            <person name="Durling M."/>
        </authorList>
    </citation>
    <scope>NUCLEOTIDE SEQUENCE</scope>
</reference>
<dbReference type="GO" id="GO:0005886">
    <property type="term" value="C:plasma membrane"/>
    <property type="evidence" value="ECO:0007669"/>
    <property type="project" value="UniProtKB-SubCell"/>
</dbReference>
<feature type="transmembrane region" description="Helical" evidence="8">
    <location>
        <begin position="1568"/>
        <end position="1590"/>
    </location>
</feature>
<feature type="region of interest" description="Disordered" evidence="7">
    <location>
        <begin position="255"/>
        <end position="289"/>
    </location>
</feature>
<gene>
    <name evidence="9" type="ORF">HYALB_00002240</name>
</gene>
<dbReference type="OrthoDB" id="10250282at2759"/>
<evidence type="ECO:0000313" key="10">
    <source>
        <dbReference type="Proteomes" id="UP000701801"/>
    </source>
</evidence>
<evidence type="ECO:0000256" key="7">
    <source>
        <dbReference type="SAM" id="MobiDB-lite"/>
    </source>
</evidence>
<name>A0A9N9LJV4_9HELO</name>
<dbReference type="GO" id="GO:0022857">
    <property type="term" value="F:transmembrane transporter activity"/>
    <property type="evidence" value="ECO:0007669"/>
    <property type="project" value="TreeGrafter"/>
</dbReference>
<feature type="compositionally biased region" description="Polar residues" evidence="7">
    <location>
        <begin position="133"/>
        <end position="162"/>
    </location>
</feature>
<keyword evidence="3" id="KW-1003">Cell membrane</keyword>
<feature type="region of interest" description="Disordered" evidence="7">
    <location>
        <begin position="704"/>
        <end position="728"/>
    </location>
</feature>
<dbReference type="PANTHER" id="PTHR23502">
    <property type="entry name" value="MAJOR FACILITATOR SUPERFAMILY"/>
    <property type="match status" value="1"/>
</dbReference>